<evidence type="ECO:0000256" key="1">
    <source>
        <dbReference type="ARBA" id="ARBA00022842"/>
    </source>
</evidence>
<feature type="domain" description="Cation-transporting P-type ATPase N-terminal" evidence="2">
    <location>
        <begin position="131"/>
        <end position="176"/>
    </location>
</feature>
<evidence type="ECO:0000259" key="2">
    <source>
        <dbReference type="Pfam" id="PF00690"/>
    </source>
</evidence>
<dbReference type="InterPro" id="IPR004014">
    <property type="entry name" value="ATPase_P-typ_cation-transptr_N"/>
</dbReference>
<reference evidence="3 4" key="1">
    <citation type="journal article" date="2020" name="Mol. Plant">
        <title>The Chromosome-Based Rubber Tree Genome Provides New Insights into Spurge Genome Evolution and Rubber Biosynthesis.</title>
        <authorList>
            <person name="Liu J."/>
            <person name="Shi C."/>
            <person name="Shi C.C."/>
            <person name="Li W."/>
            <person name="Zhang Q.J."/>
            <person name="Zhang Y."/>
            <person name="Li K."/>
            <person name="Lu H.F."/>
            <person name="Shi C."/>
            <person name="Zhu S.T."/>
            <person name="Xiao Z.Y."/>
            <person name="Nan H."/>
            <person name="Yue Y."/>
            <person name="Zhu X.G."/>
            <person name="Wu Y."/>
            <person name="Hong X.N."/>
            <person name="Fan G.Y."/>
            <person name="Tong Y."/>
            <person name="Zhang D."/>
            <person name="Mao C.L."/>
            <person name="Liu Y.L."/>
            <person name="Hao S.J."/>
            <person name="Liu W.Q."/>
            <person name="Lv M.Q."/>
            <person name="Zhang H.B."/>
            <person name="Liu Y."/>
            <person name="Hu-Tang G.R."/>
            <person name="Wang J.P."/>
            <person name="Wang J.H."/>
            <person name="Sun Y.H."/>
            <person name="Ni S.B."/>
            <person name="Chen W.B."/>
            <person name="Zhang X.C."/>
            <person name="Jiao Y.N."/>
            <person name="Eichler E.E."/>
            <person name="Li G.H."/>
            <person name="Liu X."/>
            <person name="Gao L.Z."/>
        </authorList>
    </citation>
    <scope>NUCLEOTIDE SEQUENCE [LARGE SCALE GENOMIC DNA]</scope>
    <source>
        <strain evidence="4">cv. GT1</strain>
        <tissue evidence="3">Leaf</tissue>
    </source>
</reference>
<dbReference type="SUPFAM" id="SSF81665">
    <property type="entry name" value="Calcium ATPase, transmembrane domain M"/>
    <property type="match status" value="1"/>
</dbReference>
<dbReference type="Proteomes" id="UP000467840">
    <property type="component" value="Chromosome 15"/>
</dbReference>
<name>A0A6A6MPR3_HEVBR</name>
<dbReference type="InterPro" id="IPR023298">
    <property type="entry name" value="ATPase_P-typ_TM_dom_sf"/>
</dbReference>
<keyword evidence="1" id="KW-0460">Magnesium</keyword>
<dbReference type="PANTHER" id="PTHR24093">
    <property type="entry name" value="CATION TRANSPORTING ATPASE"/>
    <property type="match status" value="1"/>
</dbReference>
<dbReference type="GO" id="GO:0005388">
    <property type="term" value="F:P-type calcium transporter activity"/>
    <property type="evidence" value="ECO:0007669"/>
    <property type="project" value="TreeGrafter"/>
</dbReference>
<dbReference type="Pfam" id="PF00690">
    <property type="entry name" value="Cation_ATPase_N"/>
    <property type="match status" value="1"/>
</dbReference>
<evidence type="ECO:0000313" key="3">
    <source>
        <dbReference type="EMBL" id="KAF2313899.1"/>
    </source>
</evidence>
<protein>
    <recommendedName>
        <fullName evidence="2">Cation-transporting P-type ATPase N-terminal domain-containing protein</fullName>
    </recommendedName>
</protein>
<dbReference type="EMBL" id="JAAGAX010000005">
    <property type="protein sequence ID" value="KAF2313899.1"/>
    <property type="molecule type" value="Genomic_DNA"/>
</dbReference>
<dbReference type="GO" id="GO:0005886">
    <property type="term" value="C:plasma membrane"/>
    <property type="evidence" value="ECO:0007669"/>
    <property type="project" value="TreeGrafter"/>
</dbReference>
<accession>A0A6A6MPR3</accession>
<gene>
    <name evidence="3" type="ORF">GH714_020417</name>
</gene>
<dbReference type="PANTHER" id="PTHR24093:SF434">
    <property type="entry name" value="CALCIUM-TRANSPORTING ATPASE 13, PLASMA MEMBRANE-TYPE-RELATED"/>
    <property type="match status" value="1"/>
</dbReference>
<organism evidence="3 4">
    <name type="scientific">Hevea brasiliensis</name>
    <name type="common">Para rubber tree</name>
    <name type="synonym">Siphonia brasiliensis</name>
    <dbReference type="NCBI Taxonomy" id="3981"/>
    <lineage>
        <taxon>Eukaryota</taxon>
        <taxon>Viridiplantae</taxon>
        <taxon>Streptophyta</taxon>
        <taxon>Embryophyta</taxon>
        <taxon>Tracheophyta</taxon>
        <taxon>Spermatophyta</taxon>
        <taxon>Magnoliopsida</taxon>
        <taxon>eudicotyledons</taxon>
        <taxon>Gunneridae</taxon>
        <taxon>Pentapetalae</taxon>
        <taxon>rosids</taxon>
        <taxon>fabids</taxon>
        <taxon>Malpighiales</taxon>
        <taxon>Euphorbiaceae</taxon>
        <taxon>Crotonoideae</taxon>
        <taxon>Micrandreae</taxon>
        <taxon>Hevea</taxon>
    </lineage>
</organism>
<proteinExistence type="predicted"/>
<keyword evidence="4" id="KW-1185">Reference proteome</keyword>
<evidence type="ECO:0000313" key="4">
    <source>
        <dbReference type="Proteomes" id="UP000467840"/>
    </source>
</evidence>
<dbReference type="AlphaFoldDB" id="A0A6A6MPR3"/>
<sequence>MKRRLIYQSLFSWVLFAIMSTQLHDNLVQASISYGKHRKKWRLAFDTIFFSRTLLYIAKNAVKQQLNGKLSRALSYTAIDVKSETEHIDEASLSKLVEDENLDRLRSFGGVDGIVSALKSDAMNRIRGDYADVFNREITFGSNAYKKPPAKGLFYFVLKAFKDPMISLAVVCSAFSLGFGIRKHGLAEGWREEAAFSHCFYSHHCISPQ</sequence>
<comment type="caution">
    <text evidence="3">The sequence shown here is derived from an EMBL/GenBank/DDBJ whole genome shotgun (WGS) entry which is preliminary data.</text>
</comment>